<dbReference type="InterPro" id="IPR002934">
    <property type="entry name" value="Polymerase_NTP_transf_dom"/>
</dbReference>
<evidence type="ECO:0000313" key="2">
    <source>
        <dbReference type="EMBL" id="HIS29987.1"/>
    </source>
</evidence>
<dbReference type="InterPro" id="IPR043519">
    <property type="entry name" value="NT_sf"/>
</dbReference>
<feature type="domain" description="Polymerase nucleotidyl transferase" evidence="1">
    <location>
        <begin position="8"/>
        <end position="68"/>
    </location>
</feature>
<dbReference type="EMBL" id="DVIQ01000003">
    <property type="protein sequence ID" value="HIS29987.1"/>
    <property type="molecule type" value="Genomic_DNA"/>
</dbReference>
<dbReference type="AlphaFoldDB" id="A0A9D1JII8"/>
<proteinExistence type="predicted"/>
<evidence type="ECO:0000259" key="1">
    <source>
        <dbReference type="Pfam" id="PF01909"/>
    </source>
</evidence>
<evidence type="ECO:0000313" key="3">
    <source>
        <dbReference type="Proteomes" id="UP000823935"/>
    </source>
</evidence>
<accession>A0A9D1JII8</accession>
<dbReference type="Pfam" id="PF01909">
    <property type="entry name" value="NTP_transf_2"/>
    <property type="match status" value="1"/>
</dbReference>
<sequence>MLEQAQRKIFTSKLAPYVRELYLYGSVARGEETWESDIDLLLVLDEPEGGRKALKKEILNLKGSISGDEMDDPEVDLKVVFGDAWKSSGQMYYQNVAREGKRLWGKS</sequence>
<gene>
    <name evidence="2" type="ORF">IAB44_00320</name>
</gene>
<dbReference type="CDD" id="cd05403">
    <property type="entry name" value="NT_KNTase_like"/>
    <property type="match status" value="1"/>
</dbReference>
<dbReference type="SUPFAM" id="SSF81301">
    <property type="entry name" value="Nucleotidyltransferase"/>
    <property type="match status" value="1"/>
</dbReference>
<reference evidence="2" key="2">
    <citation type="journal article" date="2021" name="PeerJ">
        <title>Extensive microbial diversity within the chicken gut microbiome revealed by metagenomics and culture.</title>
        <authorList>
            <person name="Gilroy R."/>
            <person name="Ravi A."/>
            <person name="Getino M."/>
            <person name="Pursley I."/>
            <person name="Horton D.L."/>
            <person name="Alikhan N.F."/>
            <person name="Baker D."/>
            <person name="Gharbi K."/>
            <person name="Hall N."/>
            <person name="Watson M."/>
            <person name="Adriaenssens E.M."/>
            <person name="Foster-Nyarko E."/>
            <person name="Jarju S."/>
            <person name="Secka A."/>
            <person name="Antonio M."/>
            <person name="Oren A."/>
            <person name="Chaudhuri R.R."/>
            <person name="La Ragione R."/>
            <person name="Hildebrand F."/>
            <person name="Pallen M.J."/>
        </authorList>
    </citation>
    <scope>NUCLEOTIDE SEQUENCE</scope>
    <source>
        <strain evidence="2">CHK190-19873</strain>
    </source>
</reference>
<organism evidence="2 3">
    <name type="scientific">Candidatus Limivivens intestinipullorum</name>
    <dbReference type="NCBI Taxonomy" id="2840858"/>
    <lineage>
        <taxon>Bacteria</taxon>
        <taxon>Bacillati</taxon>
        <taxon>Bacillota</taxon>
        <taxon>Clostridia</taxon>
        <taxon>Lachnospirales</taxon>
        <taxon>Lachnospiraceae</taxon>
        <taxon>Lachnospiraceae incertae sedis</taxon>
        <taxon>Candidatus Limivivens</taxon>
    </lineage>
</organism>
<comment type="caution">
    <text evidence="2">The sequence shown here is derived from an EMBL/GenBank/DDBJ whole genome shotgun (WGS) entry which is preliminary data.</text>
</comment>
<dbReference type="Gene3D" id="3.30.460.10">
    <property type="entry name" value="Beta Polymerase, domain 2"/>
    <property type="match status" value="1"/>
</dbReference>
<reference evidence="2" key="1">
    <citation type="submission" date="2020-10" db="EMBL/GenBank/DDBJ databases">
        <authorList>
            <person name="Gilroy R."/>
        </authorList>
    </citation>
    <scope>NUCLEOTIDE SEQUENCE</scope>
    <source>
        <strain evidence="2">CHK190-19873</strain>
    </source>
</reference>
<name>A0A9D1JII8_9FIRM</name>
<dbReference type="Proteomes" id="UP000823935">
    <property type="component" value="Unassembled WGS sequence"/>
</dbReference>
<protein>
    <submittedName>
        <fullName evidence="2">Nucleotidyltransferase domain-containing protein</fullName>
    </submittedName>
</protein>
<dbReference type="GO" id="GO:0016779">
    <property type="term" value="F:nucleotidyltransferase activity"/>
    <property type="evidence" value="ECO:0007669"/>
    <property type="project" value="InterPro"/>
</dbReference>